<proteinExistence type="predicted"/>
<dbReference type="Pfam" id="PF13183">
    <property type="entry name" value="Fer4_8"/>
    <property type="match status" value="1"/>
</dbReference>
<dbReference type="InterPro" id="IPR009051">
    <property type="entry name" value="Helical_ferredxn"/>
</dbReference>
<dbReference type="InterPro" id="IPR017896">
    <property type="entry name" value="4Fe4S_Fe-S-bd"/>
</dbReference>
<dbReference type="SUPFAM" id="SSF46548">
    <property type="entry name" value="alpha-helical ferredoxin"/>
    <property type="match status" value="1"/>
</dbReference>
<reference evidence="9" key="1">
    <citation type="journal article" date="2019" name="Int. J. Syst. Evol. Microbiol.">
        <title>The Global Catalogue of Microorganisms (GCM) 10K type strain sequencing project: providing services to taxonomists for standard genome sequencing and annotation.</title>
        <authorList>
            <consortium name="The Broad Institute Genomics Platform"/>
            <consortium name="The Broad Institute Genome Sequencing Center for Infectious Disease"/>
            <person name="Wu L."/>
            <person name="Ma J."/>
        </authorList>
    </citation>
    <scope>NUCLEOTIDE SEQUENCE [LARGE SCALE GENOMIC DNA]</scope>
    <source>
        <strain evidence="9">KCTC 22558</strain>
    </source>
</reference>
<evidence type="ECO:0000256" key="6">
    <source>
        <dbReference type="PIRNR" id="PIRNR000139"/>
    </source>
</evidence>
<comment type="catalytic activity">
    <reaction evidence="6">
        <text>(R)-lactate + A = pyruvate + AH2</text>
        <dbReference type="Rhea" id="RHEA:15089"/>
        <dbReference type="ChEBI" id="CHEBI:13193"/>
        <dbReference type="ChEBI" id="CHEBI:15361"/>
        <dbReference type="ChEBI" id="CHEBI:16004"/>
        <dbReference type="ChEBI" id="CHEBI:17499"/>
    </reaction>
</comment>
<feature type="domain" description="4Fe-4S ferredoxin-type" evidence="7">
    <location>
        <begin position="59"/>
        <end position="84"/>
    </location>
</feature>
<dbReference type="Gene3D" id="1.10.1060.10">
    <property type="entry name" value="Alpha-helical ferredoxin"/>
    <property type="match status" value="1"/>
</dbReference>
<keyword evidence="6" id="KW-0813">Transport</keyword>
<organism evidence="8 9">
    <name type="scientific">Cognatilysobacter xinjiangensis</name>
    <dbReference type="NCBI Taxonomy" id="546892"/>
    <lineage>
        <taxon>Bacteria</taxon>
        <taxon>Pseudomonadati</taxon>
        <taxon>Pseudomonadota</taxon>
        <taxon>Gammaproteobacteria</taxon>
        <taxon>Lysobacterales</taxon>
        <taxon>Lysobacteraceae</taxon>
        <taxon>Cognatilysobacter</taxon>
    </lineage>
</organism>
<evidence type="ECO:0000259" key="7">
    <source>
        <dbReference type="PROSITE" id="PS51379"/>
    </source>
</evidence>
<comment type="cofactor">
    <cofactor evidence="6">
        <name>[4Fe-4S] cluster</name>
        <dbReference type="ChEBI" id="CHEBI:49883"/>
    </cofactor>
    <text evidence="6">Binds 2 [4Fe-4S] clusters.</text>
</comment>
<dbReference type="EC" id="1.1.99.14" evidence="6"/>
<comment type="catalytic activity">
    <reaction evidence="6">
        <text>glycolate + A = glyoxylate + AH2</text>
        <dbReference type="Rhea" id="RHEA:21264"/>
        <dbReference type="ChEBI" id="CHEBI:13193"/>
        <dbReference type="ChEBI" id="CHEBI:17499"/>
        <dbReference type="ChEBI" id="CHEBI:29805"/>
        <dbReference type="ChEBI" id="CHEBI:36655"/>
        <dbReference type="EC" id="1.1.99.14"/>
    </reaction>
</comment>
<dbReference type="PIRSF" id="PIRSF000139">
    <property type="entry name" value="Glc_ox_4Fe-4S"/>
    <property type="match status" value="1"/>
</dbReference>
<dbReference type="InterPro" id="IPR012257">
    <property type="entry name" value="Glc_ox_4Fe-4S"/>
</dbReference>
<keyword evidence="5 6" id="KW-0411">Iron-sulfur</keyword>
<keyword evidence="9" id="KW-1185">Reference proteome</keyword>
<keyword evidence="2 6" id="KW-0479">Metal-binding</keyword>
<feature type="domain" description="4Fe-4S ferredoxin-type" evidence="7">
    <location>
        <begin position="10"/>
        <end position="39"/>
    </location>
</feature>
<dbReference type="PROSITE" id="PS51379">
    <property type="entry name" value="4FE4S_FER_2"/>
    <property type="match status" value="2"/>
</dbReference>
<evidence type="ECO:0000256" key="4">
    <source>
        <dbReference type="ARBA" id="ARBA00023004"/>
    </source>
</evidence>
<comment type="caution">
    <text evidence="8">The sequence shown here is derived from an EMBL/GenBank/DDBJ whole genome shotgun (WGS) entry which is preliminary data.</text>
</comment>
<evidence type="ECO:0000256" key="1">
    <source>
        <dbReference type="ARBA" id="ARBA00022485"/>
    </source>
</evidence>
<dbReference type="InterPro" id="IPR017900">
    <property type="entry name" value="4Fe4S_Fe_S_CS"/>
</dbReference>
<keyword evidence="1 6" id="KW-0004">4Fe-4S</keyword>
<dbReference type="PROSITE" id="PS00198">
    <property type="entry name" value="4FE4S_FER_1"/>
    <property type="match status" value="2"/>
</dbReference>
<protein>
    <recommendedName>
        <fullName evidence="6">Glycolate oxidase iron-sulfur subunit</fullName>
        <ecNumber evidence="6">1.1.99.14</ecNumber>
    </recommendedName>
</protein>
<dbReference type="InterPro" id="IPR004017">
    <property type="entry name" value="Cys_rich_dom"/>
</dbReference>
<evidence type="ECO:0000256" key="5">
    <source>
        <dbReference type="ARBA" id="ARBA00023014"/>
    </source>
</evidence>
<evidence type="ECO:0000313" key="8">
    <source>
        <dbReference type="EMBL" id="GGZ70687.1"/>
    </source>
</evidence>
<comment type="function">
    <text evidence="6">Component of a complex that catalyzes the oxidation of glycolate to glyoxylate.</text>
</comment>
<evidence type="ECO:0000256" key="2">
    <source>
        <dbReference type="ARBA" id="ARBA00022723"/>
    </source>
</evidence>
<dbReference type="RefSeq" id="WP_189450732.1">
    <property type="nucleotide sequence ID" value="NZ_BMXY01000004.1"/>
</dbReference>
<keyword evidence="3" id="KW-0677">Repeat</keyword>
<sequence length="388" mass="41118">MPLPRPPAANRLVGLADQCVQCGLCLPACPTYRRDRIEAESPRGRIALARGWALDALEPTPVGDAHLDHCLACRACEAVCPAGVRYGALLLETRSRQRRRRGAAAVQCAIEWLTARPRGLTRLLSLYRWSYRWLPRRLRVLPRPPAAQGGPISREHAVGPRSQAALFVGCAAQTYEAPVRASLARLLSTCGIDMSIPAAQTCCGALHAHAGGTAIAASLAATNRDAFAGHAQVLTLASGCHEAVAAAMPDGTATVDALDVLDRHADALAFRSFAGRVALHLPCTQRNVVGSVPALRRLLARVPGLDLIILDAGYGCCGASGSAMLLDRERAASFRDPLLYQLDASGATLLLSANIGCRLHLQSGTAVPVLHPVEFLARQLDGSFPPAQ</sequence>
<keyword evidence="4 6" id="KW-0408">Iron</keyword>
<dbReference type="Pfam" id="PF02754">
    <property type="entry name" value="CCG"/>
    <property type="match status" value="2"/>
</dbReference>
<dbReference type="EMBL" id="BMXY01000004">
    <property type="protein sequence ID" value="GGZ70687.1"/>
    <property type="molecule type" value="Genomic_DNA"/>
</dbReference>
<keyword evidence="6" id="KW-0249">Electron transport</keyword>
<gene>
    <name evidence="8" type="ORF">GCM10008101_26280</name>
</gene>
<dbReference type="Proteomes" id="UP000643403">
    <property type="component" value="Unassembled WGS sequence"/>
</dbReference>
<evidence type="ECO:0000313" key="9">
    <source>
        <dbReference type="Proteomes" id="UP000643403"/>
    </source>
</evidence>
<name>A0ABQ3C6Y6_9GAMM</name>
<accession>A0ABQ3C6Y6</accession>
<dbReference type="PANTHER" id="PTHR32479">
    <property type="entry name" value="GLYCOLATE OXIDASE IRON-SULFUR SUBUNIT"/>
    <property type="match status" value="1"/>
</dbReference>
<evidence type="ECO:0000256" key="3">
    <source>
        <dbReference type="ARBA" id="ARBA00022737"/>
    </source>
</evidence>